<sequence length="100" mass="11711">MLSRHRDYLLQDTKHLRAHFEVIPTGIVEVEIVDKKECHSAEFDKVRFERRGKIAKLVGQTQSGSKKVQWQVPLRVEDAKELEQLIEDASEELEILMRDL</sequence>
<reference evidence="1 2" key="1">
    <citation type="submission" date="2017-10" db="EMBL/GenBank/DDBJ databases">
        <title>Nyctiphanis sp. nov., isolated from the stomach of the euphausiid Nyctiphanes simplex (Hansen, 1911) in the Gulf of California.</title>
        <authorList>
            <person name="Gomez-Gil B."/>
            <person name="Aguilar-Mendez M."/>
            <person name="Lopez-Cortes A."/>
            <person name="Gomez-Gutierrez J."/>
            <person name="Roque A."/>
            <person name="Lang E."/>
            <person name="Gonzalez-Castillo A."/>
        </authorList>
    </citation>
    <scope>NUCLEOTIDE SEQUENCE [LARGE SCALE GENOMIC DNA]</scope>
    <source>
        <strain evidence="1 2">CAIM 600</strain>
    </source>
</reference>
<evidence type="ECO:0000313" key="2">
    <source>
        <dbReference type="Proteomes" id="UP000290287"/>
    </source>
</evidence>
<accession>A0A4V1LTE0</accession>
<dbReference type="EMBL" id="PEIB01000001">
    <property type="protein sequence ID" value="RXJ74868.1"/>
    <property type="molecule type" value="Genomic_DNA"/>
</dbReference>
<organism evidence="1 2">
    <name type="scientific">Veronia nyctiphanis</name>
    <dbReference type="NCBI Taxonomy" id="1278244"/>
    <lineage>
        <taxon>Bacteria</taxon>
        <taxon>Pseudomonadati</taxon>
        <taxon>Pseudomonadota</taxon>
        <taxon>Gammaproteobacteria</taxon>
        <taxon>Vibrionales</taxon>
        <taxon>Vibrionaceae</taxon>
        <taxon>Veronia</taxon>
    </lineage>
</organism>
<keyword evidence="2" id="KW-1185">Reference proteome</keyword>
<gene>
    <name evidence="1" type="ORF">CS022_01305</name>
</gene>
<proteinExistence type="predicted"/>
<dbReference type="OrthoDB" id="5887304at2"/>
<name>A0A4V1LTE0_9GAMM</name>
<protein>
    <submittedName>
        <fullName evidence="1">Uncharacterized protein</fullName>
    </submittedName>
</protein>
<dbReference type="Proteomes" id="UP000290287">
    <property type="component" value="Unassembled WGS sequence"/>
</dbReference>
<dbReference type="AlphaFoldDB" id="A0A4V1LTE0"/>
<dbReference type="RefSeq" id="WP_129120758.1">
    <property type="nucleotide sequence ID" value="NZ_PEIB01000001.1"/>
</dbReference>
<evidence type="ECO:0000313" key="1">
    <source>
        <dbReference type="EMBL" id="RXJ74868.1"/>
    </source>
</evidence>
<comment type="caution">
    <text evidence="1">The sequence shown here is derived from an EMBL/GenBank/DDBJ whole genome shotgun (WGS) entry which is preliminary data.</text>
</comment>